<evidence type="ECO:0000256" key="2">
    <source>
        <dbReference type="ARBA" id="ARBA00023125"/>
    </source>
</evidence>
<accession>A0ABV6MUW6</accession>
<dbReference type="SUPFAM" id="SSF46894">
    <property type="entry name" value="C-terminal effector domain of the bipartite response regulators"/>
    <property type="match status" value="1"/>
</dbReference>
<dbReference type="InterPro" id="IPR036388">
    <property type="entry name" value="WH-like_DNA-bd_sf"/>
</dbReference>
<dbReference type="InterPro" id="IPR049945">
    <property type="entry name" value="AAA_22"/>
</dbReference>
<keyword evidence="6" id="KW-1185">Reference proteome</keyword>
<dbReference type="Proteomes" id="UP001589810">
    <property type="component" value="Unassembled WGS sequence"/>
</dbReference>
<evidence type="ECO:0000313" key="5">
    <source>
        <dbReference type="EMBL" id="MFC0543596.1"/>
    </source>
</evidence>
<dbReference type="Gene3D" id="1.10.10.10">
    <property type="entry name" value="Winged helix-like DNA-binding domain superfamily/Winged helix DNA-binding domain"/>
    <property type="match status" value="1"/>
</dbReference>
<comment type="similarity">
    <text evidence="1">Belongs to the AfsR/DnrI/RedD regulatory family.</text>
</comment>
<dbReference type="PANTHER" id="PTHR47691">
    <property type="entry name" value="REGULATOR-RELATED"/>
    <property type="match status" value="1"/>
</dbReference>
<dbReference type="EMBL" id="JBHLUD010000006">
    <property type="protein sequence ID" value="MFC0543596.1"/>
    <property type="molecule type" value="Genomic_DNA"/>
</dbReference>
<feature type="domain" description="OmpR/PhoB-type" evidence="3">
    <location>
        <begin position="15"/>
        <end position="85"/>
    </location>
</feature>
<dbReference type="InterPro" id="IPR005158">
    <property type="entry name" value="BTAD"/>
</dbReference>
<dbReference type="Pfam" id="PF03704">
    <property type="entry name" value="BTAD"/>
    <property type="match status" value="1"/>
</dbReference>
<evidence type="ECO:0000256" key="1">
    <source>
        <dbReference type="ARBA" id="ARBA00005820"/>
    </source>
</evidence>
<name>A0ABV6MUW6_9PSEU</name>
<dbReference type="Pfam" id="PF07721">
    <property type="entry name" value="TPR_4"/>
    <property type="match status" value="1"/>
</dbReference>
<dbReference type="InterPro" id="IPR027417">
    <property type="entry name" value="P-loop_NTPase"/>
</dbReference>
<dbReference type="Pfam" id="PF13401">
    <property type="entry name" value="AAA_22"/>
    <property type="match status" value="1"/>
</dbReference>
<protein>
    <submittedName>
        <fullName evidence="5">BTAD domain-containing putative transcriptional regulator</fullName>
    </submittedName>
</protein>
<sequence>MSTELTLLSGVCCRGREITGPRLRDLLALLAGSPRAGCGVPALVDGLWPDAQPDNPAKAVQVLVARLRAQLGADLIATTATGYRLTLAEEQIDASFVLLQAAKGRSTDPATALKAAEQGLACWDGEPEVTAGDPLSRLRAERASTYRDLQRIRGLALSQLGRHEEAMTVLDPDGDEETLRALLRSEAATAGPSAALARYDTYRRRIRDDLGADPGLELQALHRELLQAQAPIRRHGVAHEPNELLGRDDDIAAVRTLLRTSRVVSIVGPGGLGKTRLAHAVSRDATQRLVHFVSLAATNSDSDVTAEVASSIGDARPARVGNEVTGIVSALGPALLVLDNCEHVVDGVAELVRALVAMSRELRILTTSRAPLGLSSEAVHLLPELTLADSVELFRQRARAARPNVDLTDATEICRQLDGLPLAVELAAAKVRVLSVREIAGRLDDRFSLLRGGSRDAPERHRTLAAVVDWSWNLLDGKGQDALADLSIFPNGFTVDAAGHLVDHDLADLVEQSLLKVVDTPWGSRFLMLATVREFAAARRSDPDRAITGFLKWATEFGLTHHEQVYGERPTATVELIRSEQDNLSLALRHAIDRGDARSMVGVGIVLASLWVVENRYVRLVRLQEETAWLLSHYEPDEETLDATRTLATIGVSTTFAVQGPKAVRAMAVLRRLPLAPPTTMYRAIATLVVTPGEQWPAMCEAEEPVLAAMANVVMSYLYEIECDVDRAVLAGRRALEVLDRGPRTWLRIMVHARYSELCLQVGRPEEALAQAHAILALIGDQGDWPTEAGIRWGAAIACLQLGDPDEAERWLDEILPDYGEQNVLAPDLGLRASIKLSRGDIDGGLALWRESLARLRDEELVRQDLPGFDTWAMENEAAAVIAHALHGRLDLVAAVTRGQHERLVARLVTLPTTSSLSVGGYPVLGALLLAVAATDVAHAPTRSAQLVAIAEKWRYTKTFVGIDRMRQVATDADRAGYEQAVADYAGLANDELRRVALDLLSG</sequence>
<dbReference type="InterPro" id="IPR011717">
    <property type="entry name" value="TPR-4"/>
</dbReference>
<feature type="domain" description="Bacterial transcriptional activator" evidence="4">
    <location>
        <begin position="92"/>
        <end position="226"/>
    </location>
</feature>
<dbReference type="PANTHER" id="PTHR47691:SF3">
    <property type="entry name" value="HTH-TYPE TRANSCRIPTIONAL REGULATOR RV0890C-RELATED"/>
    <property type="match status" value="1"/>
</dbReference>
<evidence type="ECO:0000313" key="6">
    <source>
        <dbReference type="Proteomes" id="UP001589810"/>
    </source>
</evidence>
<reference evidence="5 6" key="1">
    <citation type="submission" date="2024-09" db="EMBL/GenBank/DDBJ databases">
        <authorList>
            <person name="Sun Q."/>
            <person name="Mori K."/>
        </authorList>
    </citation>
    <scope>NUCLEOTIDE SEQUENCE [LARGE SCALE GENOMIC DNA]</scope>
    <source>
        <strain evidence="5 6">TBRC 1432</strain>
    </source>
</reference>
<dbReference type="Gene3D" id="1.25.40.10">
    <property type="entry name" value="Tetratricopeptide repeat domain"/>
    <property type="match status" value="2"/>
</dbReference>
<dbReference type="InterPro" id="IPR011990">
    <property type="entry name" value="TPR-like_helical_dom_sf"/>
</dbReference>
<dbReference type="InterPro" id="IPR001867">
    <property type="entry name" value="OmpR/PhoB-type_DNA-bd"/>
</dbReference>
<dbReference type="SUPFAM" id="SSF52540">
    <property type="entry name" value="P-loop containing nucleoside triphosphate hydrolases"/>
    <property type="match status" value="1"/>
</dbReference>
<organism evidence="5 6">
    <name type="scientific">Kutzneria chonburiensis</name>
    <dbReference type="NCBI Taxonomy" id="1483604"/>
    <lineage>
        <taxon>Bacteria</taxon>
        <taxon>Bacillati</taxon>
        <taxon>Actinomycetota</taxon>
        <taxon>Actinomycetes</taxon>
        <taxon>Pseudonocardiales</taxon>
        <taxon>Pseudonocardiaceae</taxon>
        <taxon>Kutzneria</taxon>
    </lineage>
</organism>
<evidence type="ECO:0000259" key="4">
    <source>
        <dbReference type="SMART" id="SM01043"/>
    </source>
</evidence>
<evidence type="ECO:0000259" key="3">
    <source>
        <dbReference type="SMART" id="SM00862"/>
    </source>
</evidence>
<keyword evidence="2" id="KW-0238">DNA-binding</keyword>
<dbReference type="SMART" id="SM00862">
    <property type="entry name" value="Trans_reg_C"/>
    <property type="match status" value="1"/>
</dbReference>
<dbReference type="RefSeq" id="WP_273940148.1">
    <property type="nucleotide sequence ID" value="NZ_CP097263.1"/>
</dbReference>
<dbReference type="SMART" id="SM01043">
    <property type="entry name" value="BTAD"/>
    <property type="match status" value="1"/>
</dbReference>
<dbReference type="Gene3D" id="3.40.50.300">
    <property type="entry name" value="P-loop containing nucleotide triphosphate hydrolases"/>
    <property type="match status" value="1"/>
</dbReference>
<proteinExistence type="inferred from homology"/>
<gene>
    <name evidence="5" type="ORF">ACFFH7_18990</name>
</gene>
<dbReference type="InterPro" id="IPR016032">
    <property type="entry name" value="Sig_transdc_resp-reg_C-effctor"/>
</dbReference>
<dbReference type="SUPFAM" id="SSF48452">
    <property type="entry name" value="TPR-like"/>
    <property type="match status" value="2"/>
</dbReference>
<comment type="caution">
    <text evidence="5">The sequence shown here is derived from an EMBL/GenBank/DDBJ whole genome shotgun (WGS) entry which is preliminary data.</text>
</comment>